<organism evidence="5 6">
    <name type="scientific">Serendipita vermifera MAFF 305830</name>
    <dbReference type="NCBI Taxonomy" id="933852"/>
    <lineage>
        <taxon>Eukaryota</taxon>
        <taxon>Fungi</taxon>
        <taxon>Dikarya</taxon>
        <taxon>Basidiomycota</taxon>
        <taxon>Agaricomycotina</taxon>
        <taxon>Agaricomycetes</taxon>
        <taxon>Sebacinales</taxon>
        <taxon>Serendipitaceae</taxon>
        <taxon>Serendipita</taxon>
    </lineage>
</organism>
<dbReference type="SUPFAM" id="SSF47370">
    <property type="entry name" value="Bromodomain"/>
    <property type="match status" value="2"/>
</dbReference>
<evidence type="ECO:0000256" key="1">
    <source>
        <dbReference type="ARBA" id="ARBA00023117"/>
    </source>
</evidence>
<dbReference type="InterPro" id="IPR036427">
    <property type="entry name" value="Bromodomain-like_sf"/>
</dbReference>
<dbReference type="GO" id="GO:0000785">
    <property type="term" value="C:chromatin"/>
    <property type="evidence" value="ECO:0007669"/>
    <property type="project" value="TreeGrafter"/>
</dbReference>
<dbReference type="GO" id="GO:0006338">
    <property type="term" value="P:chromatin remodeling"/>
    <property type="evidence" value="ECO:0007669"/>
    <property type="project" value="TreeGrafter"/>
</dbReference>
<gene>
    <name evidence="5" type="ORF">M408DRAFT_331210</name>
</gene>
<evidence type="ECO:0000313" key="5">
    <source>
        <dbReference type="EMBL" id="KIM25463.1"/>
    </source>
</evidence>
<dbReference type="InterPro" id="IPR001487">
    <property type="entry name" value="Bromodomain"/>
</dbReference>
<feature type="region of interest" description="Disordered" evidence="3">
    <location>
        <begin position="523"/>
        <end position="561"/>
    </location>
</feature>
<dbReference type="Gene3D" id="1.20.920.10">
    <property type="entry name" value="Bromodomain-like"/>
    <property type="match status" value="2"/>
</dbReference>
<feature type="compositionally biased region" description="Polar residues" evidence="3">
    <location>
        <begin position="1"/>
        <end position="14"/>
    </location>
</feature>
<feature type="region of interest" description="Disordered" evidence="3">
    <location>
        <begin position="415"/>
        <end position="458"/>
    </location>
</feature>
<feature type="compositionally biased region" description="Basic and acidic residues" evidence="3">
    <location>
        <begin position="527"/>
        <end position="538"/>
    </location>
</feature>
<feature type="compositionally biased region" description="Polar residues" evidence="3">
    <location>
        <begin position="429"/>
        <end position="447"/>
    </location>
</feature>
<evidence type="ECO:0000259" key="4">
    <source>
        <dbReference type="PROSITE" id="PS50014"/>
    </source>
</evidence>
<dbReference type="InterPro" id="IPR050935">
    <property type="entry name" value="Bromo_chromatin_reader"/>
</dbReference>
<dbReference type="InterPro" id="IPR038336">
    <property type="entry name" value="NET_sf"/>
</dbReference>
<dbReference type="Pfam" id="PF00439">
    <property type="entry name" value="Bromodomain"/>
    <property type="match status" value="2"/>
</dbReference>
<feature type="region of interest" description="Disordered" evidence="3">
    <location>
        <begin position="1"/>
        <end position="91"/>
    </location>
</feature>
<reference evidence="5 6" key="1">
    <citation type="submission" date="2014-04" db="EMBL/GenBank/DDBJ databases">
        <authorList>
            <consortium name="DOE Joint Genome Institute"/>
            <person name="Kuo A."/>
            <person name="Zuccaro A."/>
            <person name="Kohler A."/>
            <person name="Nagy L.G."/>
            <person name="Floudas D."/>
            <person name="Copeland A."/>
            <person name="Barry K.W."/>
            <person name="Cichocki N."/>
            <person name="Veneault-Fourrey C."/>
            <person name="LaButti K."/>
            <person name="Lindquist E.A."/>
            <person name="Lipzen A."/>
            <person name="Lundell T."/>
            <person name="Morin E."/>
            <person name="Murat C."/>
            <person name="Sun H."/>
            <person name="Tunlid A."/>
            <person name="Henrissat B."/>
            <person name="Grigoriev I.V."/>
            <person name="Hibbett D.S."/>
            <person name="Martin F."/>
            <person name="Nordberg H.P."/>
            <person name="Cantor M.N."/>
            <person name="Hua S.X."/>
        </authorList>
    </citation>
    <scope>NUCLEOTIDE SEQUENCE [LARGE SCALE GENOMIC DNA]</scope>
    <source>
        <strain evidence="5 6">MAFF 305830</strain>
    </source>
</reference>
<evidence type="ECO:0000256" key="2">
    <source>
        <dbReference type="PROSITE-ProRule" id="PRU00035"/>
    </source>
</evidence>
<feature type="domain" description="Bromo" evidence="4">
    <location>
        <begin position="326"/>
        <end position="396"/>
    </location>
</feature>
<dbReference type="PRINTS" id="PR00503">
    <property type="entry name" value="BROMODOMAIN"/>
</dbReference>
<sequence>MSDTEAMDISSSGSVAEDTENIKDKVGSKTGEPSQNAETGHTAPSVVPPSDIHMEGADPLPNSGIRMREDAPGDSDPNDRPLKRARTLETQPILGGQSIIYTEPSTESMIEGEGEVPRSDGLTTAQQDYCERVLNSICKLSAANPFLEPVDPVQAKAPDYYQVITQPMDLSTIDGKIKSRVGGKSNASSYMTLQEFVDDVNLVFDNCFKYNGSTHAISQLAVRVKDAFEEGMKTAPGAEGLRFIPVPGASSSQDAAFSPGVRQMSQSMSDLAIKSSSPSALKRRNTAVPAKPVPSGNLNARSRRDPLRIAQEKFCKVALDHLYRAEYEQWALPFLGPVDLNAYPDYLETVKQPMDFGTISDKLSHGVYATAEEFRSDVKLVFSNCYAFNPTWASVYDSAQKLEAAFDEKWKGLPLSVPESAPQPKGKRTSNSSTAPARSKAQSTTPKRTPRPKVSQSIPITITEEELFSLCEILCTLSDQEMDRIIALIRKRMPRYRDNTEELALEIEKVPESVQAEMLYLLKRSKEKKDSGRRDRAGSESSSLSSAATPYTGSSDESDRW</sequence>
<dbReference type="PROSITE" id="PS50014">
    <property type="entry name" value="BROMODOMAIN_2"/>
    <property type="match status" value="2"/>
</dbReference>
<dbReference type="PROSITE" id="PS00633">
    <property type="entry name" value="BROMODOMAIN_1"/>
    <property type="match status" value="1"/>
</dbReference>
<dbReference type="InterPro" id="IPR018359">
    <property type="entry name" value="Bromodomain_CS"/>
</dbReference>
<dbReference type="EMBL" id="KN824314">
    <property type="protein sequence ID" value="KIM25463.1"/>
    <property type="molecule type" value="Genomic_DNA"/>
</dbReference>
<proteinExistence type="predicted"/>
<dbReference type="OrthoDB" id="10264376at2759"/>
<dbReference type="STRING" id="933852.A0A0C2WGC6"/>
<dbReference type="Gene3D" id="1.20.1270.220">
    <property type="match status" value="1"/>
</dbReference>
<dbReference type="InterPro" id="IPR027353">
    <property type="entry name" value="NET_dom"/>
</dbReference>
<dbReference type="PANTHER" id="PTHR22880">
    <property type="entry name" value="FALZ-RELATED BROMODOMAIN-CONTAINING PROTEINS"/>
    <property type="match status" value="1"/>
</dbReference>
<evidence type="ECO:0000256" key="3">
    <source>
        <dbReference type="SAM" id="MobiDB-lite"/>
    </source>
</evidence>
<dbReference type="HOGENOM" id="CLU_485844_0_0_1"/>
<dbReference type="GO" id="GO:0006355">
    <property type="term" value="P:regulation of DNA-templated transcription"/>
    <property type="evidence" value="ECO:0007669"/>
    <property type="project" value="TreeGrafter"/>
</dbReference>
<evidence type="ECO:0000313" key="6">
    <source>
        <dbReference type="Proteomes" id="UP000054097"/>
    </source>
</evidence>
<feature type="compositionally biased region" description="Basic and acidic residues" evidence="3">
    <location>
        <begin position="66"/>
        <end position="82"/>
    </location>
</feature>
<dbReference type="Proteomes" id="UP000054097">
    <property type="component" value="Unassembled WGS sequence"/>
</dbReference>
<name>A0A0C2WGC6_SERVB</name>
<reference evidence="6" key="2">
    <citation type="submission" date="2015-01" db="EMBL/GenBank/DDBJ databases">
        <title>Evolutionary Origins and Diversification of the Mycorrhizal Mutualists.</title>
        <authorList>
            <consortium name="DOE Joint Genome Institute"/>
            <consortium name="Mycorrhizal Genomics Consortium"/>
            <person name="Kohler A."/>
            <person name="Kuo A."/>
            <person name="Nagy L.G."/>
            <person name="Floudas D."/>
            <person name="Copeland A."/>
            <person name="Barry K.W."/>
            <person name="Cichocki N."/>
            <person name="Veneault-Fourrey C."/>
            <person name="LaButti K."/>
            <person name="Lindquist E.A."/>
            <person name="Lipzen A."/>
            <person name="Lundell T."/>
            <person name="Morin E."/>
            <person name="Murat C."/>
            <person name="Riley R."/>
            <person name="Ohm R."/>
            <person name="Sun H."/>
            <person name="Tunlid A."/>
            <person name="Henrissat B."/>
            <person name="Grigoriev I.V."/>
            <person name="Hibbett D.S."/>
            <person name="Martin F."/>
        </authorList>
    </citation>
    <scope>NUCLEOTIDE SEQUENCE [LARGE SCALE GENOMIC DNA]</scope>
    <source>
        <strain evidence="6">MAFF 305830</strain>
    </source>
</reference>
<feature type="domain" description="Bromo" evidence="4">
    <location>
        <begin position="138"/>
        <end position="218"/>
    </location>
</feature>
<dbReference type="Pfam" id="PF17035">
    <property type="entry name" value="BET"/>
    <property type="match status" value="1"/>
</dbReference>
<dbReference type="AlphaFoldDB" id="A0A0C2WGC6"/>
<dbReference type="GO" id="GO:0005634">
    <property type="term" value="C:nucleus"/>
    <property type="evidence" value="ECO:0007669"/>
    <property type="project" value="TreeGrafter"/>
</dbReference>
<keyword evidence="6" id="KW-1185">Reference proteome</keyword>
<protein>
    <recommendedName>
        <fullName evidence="4">Bromo domain-containing protein</fullName>
    </recommendedName>
</protein>
<accession>A0A0C2WGC6</accession>
<keyword evidence="1 2" id="KW-0103">Bromodomain</keyword>
<dbReference type="PANTHER" id="PTHR22880:SF225">
    <property type="entry name" value="BROMODOMAIN-CONTAINING PROTEIN BET-1-RELATED"/>
    <property type="match status" value="1"/>
</dbReference>
<dbReference type="SMART" id="SM00297">
    <property type="entry name" value="BROMO"/>
    <property type="match status" value="2"/>
</dbReference>